<feature type="compositionally biased region" description="Basic residues" evidence="7">
    <location>
        <begin position="296"/>
        <end position="305"/>
    </location>
</feature>
<organism evidence="8 9">
    <name type="scientific">Hermanssonia centrifuga</name>
    <dbReference type="NCBI Taxonomy" id="98765"/>
    <lineage>
        <taxon>Eukaryota</taxon>
        <taxon>Fungi</taxon>
        <taxon>Dikarya</taxon>
        <taxon>Basidiomycota</taxon>
        <taxon>Agaricomycotina</taxon>
        <taxon>Agaricomycetes</taxon>
        <taxon>Polyporales</taxon>
        <taxon>Meruliaceae</taxon>
        <taxon>Hermanssonia</taxon>
    </lineage>
</organism>
<dbReference type="Proteomes" id="UP000186601">
    <property type="component" value="Unassembled WGS sequence"/>
</dbReference>
<dbReference type="PANTHER" id="PTHR46174:SF1">
    <property type="entry name" value="CXXC-TYPE ZINC FINGER PROTEIN 1"/>
    <property type="match status" value="1"/>
</dbReference>
<dbReference type="InterPro" id="IPR037869">
    <property type="entry name" value="Spp1/CFP1"/>
</dbReference>
<keyword evidence="3" id="KW-0863">Zinc-finger</keyword>
<comment type="caution">
    <text evidence="8">The sequence shown here is derived from an EMBL/GenBank/DDBJ whole genome shotgun (WGS) entry which is preliminary data.</text>
</comment>
<feature type="coiled-coil region" evidence="6">
    <location>
        <begin position="112"/>
        <end position="139"/>
    </location>
</feature>
<keyword evidence="5" id="KW-0539">Nucleus</keyword>
<sequence length="305" mass="34684">MADNPNHLLKTTYKQRCWAGLRHPNPLCPEACHKPARGAFSKYCSDDCGVRFMQIRIHEWGGDKAALWEAVKDAEKREAVVVRCRSDSDAENGTTQGVGRHGPAFEVVKPTMTKAQRELDRLNGELDKIAKRRDELKGGEEIILWREKVVDLAAARADVVQQCGWDQRLCFGDTEVVEFGADVLETYEEEQAREVKEDEDAMQVDEVNEWWCKGKKKCDRHAGWQKLRLAEVEFEKEMLDAGLERLTTQERKIRKRMEDVIIPNAQRSSAGSGPLQPLNGEILPNDSAKIRENGTKGKKRKAELE</sequence>
<evidence type="ECO:0000256" key="4">
    <source>
        <dbReference type="ARBA" id="ARBA00022833"/>
    </source>
</evidence>
<evidence type="ECO:0000256" key="1">
    <source>
        <dbReference type="ARBA" id="ARBA00004123"/>
    </source>
</evidence>
<gene>
    <name evidence="8" type="ORF">PHLCEN_2v11714</name>
</gene>
<evidence type="ECO:0000313" key="9">
    <source>
        <dbReference type="Proteomes" id="UP000186601"/>
    </source>
</evidence>
<name>A0A2R6NJ88_9APHY</name>
<evidence type="ECO:0000256" key="3">
    <source>
        <dbReference type="ARBA" id="ARBA00022771"/>
    </source>
</evidence>
<dbReference type="PANTHER" id="PTHR46174">
    <property type="entry name" value="CXXC-TYPE ZINC FINGER PROTEIN 1"/>
    <property type="match status" value="1"/>
</dbReference>
<evidence type="ECO:0000256" key="7">
    <source>
        <dbReference type="SAM" id="MobiDB-lite"/>
    </source>
</evidence>
<dbReference type="STRING" id="98765.A0A2R6NJ88"/>
<dbReference type="GO" id="GO:0008270">
    <property type="term" value="F:zinc ion binding"/>
    <property type="evidence" value="ECO:0007669"/>
    <property type="project" value="UniProtKB-KW"/>
</dbReference>
<reference evidence="8 9" key="1">
    <citation type="submission" date="2018-02" db="EMBL/GenBank/DDBJ databases">
        <title>Genome sequence of the basidiomycete white-rot fungus Phlebia centrifuga.</title>
        <authorList>
            <person name="Granchi Z."/>
            <person name="Peng M."/>
            <person name="de Vries R.P."/>
            <person name="Hilden K."/>
            <person name="Makela M.R."/>
            <person name="Grigoriev I."/>
            <person name="Riley R."/>
        </authorList>
    </citation>
    <scope>NUCLEOTIDE SEQUENCE [LARGE SCALE GENOMIC DNA]</scope>
    <source>
        <strain evidence="8 9">FBCC195</strain>
    </source>
</reference>
<evidence type="ECO:0000313" key="8">
    <source>
        <dbReference type="EMBL" id="PSR72371.1"/>
    </source>
</evidence>
<keyword evidence="9" id="KW-1185">Reference proteome</keyword>
<evidence type="ECO:0000256" key="5">
    <source>
        <dbReference type="ARBA" id="ARBA00023242"/>
    </source>
</evidence>
<keyword evidence="2" id="KW-0479">Metal-binding</keyword>
<dbReference type="EMBL" id="MLYV02001192">
    <property type="protein sequence ID" value="PSR72371.1"/>
    <property type="molecule type" value="Genomic_DNA"/>
</dbReference>
<protein>
    <submittedName>
        <fullName evidence="8">Uncharacterized protein</fullName>
    </submittedName>
</protein>
<dbReference type="AlphaFoldDB" id="A0A2R6NJ88"/>
<evidence type="ECO:0000256" key="2">
    <source>
        <dbReference type="ARBA" id="ARBA00022723"/>
    </source>
</evidence>
<dbReference type="GO" id="GO:0045893">
    <property type="term" value="P:positive regulation of DNA-templated transcription"/>
    <property type="evidence" value="ECO:0007669"/>
    <property type="project" value="TreeGrafter"/>
</dbReference>
<dbReference type="OrthoDB" id="436852at2759"/>
<proteinExistence type="predicted"/>
<keyword evidence="6" id="KW-0175">Coiled coil</keyword>
<comment type="subcellular location">
    <subcellularLocation>
        <location evidence="1">Nucleus</location>
    </subcellularLocation>
</comment>
<evidence type="ECO:0000256" key="6">
    <source>
        <dbReference type="SAM" id="Coils"/>
    </source>
</evidence>
<feature type="region of interest" description="Disordered" evidence="7">
    <location>
        <begin position="264"/>
        <end position="305"/>
    </location>
</feature>
<dbReference type="GO" id="GO:0048188">
    <property type="term" value="C:Set1C/COMPASS complex"/>
    <property type="evidence" value="ECO:0007669"/>
    <property type="project" value="InterPro"/>
</dbReference>
<accession>A0A2R6NJ88</accession>
<keyword evidence="4" id="KW-0862">Zinc</keyword>